<gene>
    <name evidence="2" type="ORF">HID58_002338</name>
</gene>
<feature type="non-terminal residue" evidence="2">
    <location>
        <position position="1"/>
    </location>
</feature>
<feature type="domain" description="Replication protein A 70 kDa DNA-binding subunit B/D first OB fold" evidence="1">
    <location>
        <begin position="3"/>
        <end position="78"/>
    </location>
</feature>
<keyword evidence="3" id="KW-1185">Reference proteome</keyword>
<dbReference type="CDD" id="cd04480">
    <property type="entry name" value="RPA1_DBD_A_like"/>
    <property type="match status" value="1"/>
</dbReference>
<sequence length="150" mass="17044">KKYLAVSGLIVEMVLIDANVSYKIHTSVKKDLVNQFDSFMAEGRSIFFIKFYMNHSSGSYRTTNHIYKINVMSTTCVRICEDLPRAVTGQLQNHTRWNFQPGLLGWDERLPPVLWGQFATDVADDIQIGASPMPIMCQISHLNSNMAEVE</sequence>
<dbReference type="EMBL" id="JAGKQM010000001">
    <property type="protein sequence ID" value="KAH0942701.1"/>
    <property type="molecule type" value="Genomic_DNA"/>
</dbReference>
<protein>
    <recommendedName>
        <fullName evidence="1">Replication protein A 70 kDa DNA-binding subunit B/D first OB fold domain-containing protein</fullName>
    </recommendedName>
</protein>
<dbReference type="InterPro" id="IPR003871">
    <property type="entry name" value="RFA1B/D_OB_1st"/>
</dbReference>
<evidence type="ECO:0000313" key="2">
    <source>
        <dbReference type="EMBL" id="KAH0942701.1"/>
    </source>
</evidence>
<dbReference type="Proteomes" id="UP000824890">
    <property type="component" value="Unassembled WGS sequence"/>
</dbReference>
<dbReference type="Pfam" id="PF02721">
    <property type="entry name" value="DUF223"/>
    <property type="match status" value="1"/>
</dbReference>
<organism evidence="2 3">
    <name type="scientific">Brassica napus</name>
    <name type="common">Rape</name>
    <dbReference type="NCBI Taxonomy" id="3708"/>
    <lineage>
        <taxon>Eukaryota</taxon>
        <taxon>Viridiplantae</taxon>
        <taxon>Streptophyta</taxon>
        <taxon>Embryophyta</taxon>
        <taxon>Tracheophyta</taxon>
        <taxon>Spermatophyta</taxon>
        <taxon>Magnoliopsida</taxon>
        <taxon>eudicotyledons</taxon>
        <taxon>Gunneridae</taxon>
        <taxon>Pentapetalae</taxon>
        <taxon>rosids</taxon>
        <taxon>malvids</taxon>
        <taxon>Brassicales</taxon>
        <taxon>Brassicaceae</taxon>
        <taxon>Brassiceae</taxon>
        <taxon>Brassica</taxon>
    </lineage>
</organism>
<proteinExistence type="predicted"/>
<name>A0ABQ8EMA8_BRANA</name>
<reference evidence="2 3" key="1">
    <citation type="submission" date="2021-05" db="EMBL/GenBank/DDBJ databases">
        <title>Genome Assembly of Synthetic Allotetraploid Brassica napus Reveals Homoeologous Exchanges between Subgenomes.</title>
        <authorList>
            <person name="Davis J.T."/>
        </authorList>
    </citation>
    <scope>NUCLEOTIDE SEQUENCE [LARGE SCALE GENOMIC DNA]</scope>
    <source>
        <strain evidence="3">cv. Da-Ae</strain>
        <tissue evidence="2">Seedling</tissue>
    </source>
</reference>
<dbReference type="Gene3D" id="2.40.50.140">
    <property type="entry name" value="Nucleic acid-binding proteins"/>
    <property type="match status" value="1"/>
</dbReference>
<dbReference type="InterPro" id="IPR012340">
    <property type="entry name" value="NA-bd_OB-fold"/>
</dbReference>
<dbReference type="SUPFAM" id="SSF50249">
    <property type="entry name" value="Nucleic acid-binding proteins"/>
    <property type="match status" value="1"/>
</dbReference>
<evidence type="ECO:0000259" key="1">
    <source>
        <dbReference type="Pfam" id="PF02721"/>
    </source>
</evidence>
<accession>A0ABQ8EMA8</accession>
<comment type="caution">
    <text evidence="2">The sequence shown here is derived from an EMBL/GenBank/DDBJ whole genome shotgun (WGS) entry which is preliminary data.</text>
</comment>
<evidence type="ECO:0000313" key="3">
    <source>
        <dbReference type="Proteomes" id="UP000824890"/>
    </source>
</evidence>
<feature type="non-terminal residue" evidence="2">
    <location>
        <position position="150"/>
    </location>
</feature>